<dbReference type="Pfam" id="PF14231">
    <property type="entry name" value="GXWXG"/>
    <property type="match status" value="1"/>
</dbReference>
<protein>
    <recommendedName>
        <fullName evidence="5">DUF4334 domain-containing protein</fullName>
    </recommendedName>
</protein>
<dbReference type="eggNOG" id="ENOG503287S">
    <property type="taxonomic scope" value="Bacteria"/>
</dbReference>
<evidence type="ECO:0000313" key="3">
    <source>
        <dbReference type="EMBL" id="AMW05888.1"/>
    </source>
</evidence>
<dbReference type="InterPro" id="IPR025568">
    <property type="entry name" value="DUF4334"/>
</dbReference>
<dbReference type="Gene3D" id="2.40.128.580">
    <property type="entry name" value="GXWXG domain"/>
    <property type="match status" value="1"/>
</dbReference>
<feature type="domain" description="DUF4334" evidence="2">
    <location>
        <begin position="122"/>
        <end position="175"/>
    </location>
</feature>
<dbReference type="InterPro" id="IPR025951">
    <property type="entry name" value="GXWXG_dom"/>
</dbReference>
<evidence type="ECO:0000313" key="4">
    <source>
        <dbReference type="Proteomes" id="UP000076404"/>
    </source>
</evidence>
<proteinExistence type="predicted"/>
<reference evidence="3 4" key="2">
    <citation type="journal article" date="2016" name="Environ. Microbiol. Rep.">
        <title>Metagenomic evidence for the presence of phototrophic Gemmatimonadetes bacteria in diverse environments.</title>
        <authorList>
            <person name="Zeng Y."/>
            <person name="Baumbach J."/>
            <person name="Barbosa E.G."/>
            <person name="Azevedo V."/>
            <person name="Zhang C."/>
            <person name="Koblizek M."/>
        </authorList>
    </citation>
    <scope>NUCLEOTIDE SEQUENCE [LARGE SCALE GENOMIC DNA]</scope>
    <source>
        <strain evidence="3 4">AP64</strain>
    </source>
</reference>
<keyword evidence="4" id="KW-1185">Reference proteome</keyword>
<dbReference type="Pfam" id="PF14232">
    <property type="entry name" value="DUF4334"/>
    <property type="match status" value="1"/>
</dbReference>
<name>A0A143BLK4_9BACT</name>
<accession>A0A143BLK4</accession>
<dbReference type="Proteomes" id="UP000076404">
    <property type="component" value="Chromosome"/>
</dbReference>
<sequence>MNPREEWLMQATTRGTSTADALARFDELPPVACAELYGHWRGRGLPTGHFMDGLLESYAWHGKSFVSDEEVHPLVFLRGGARVSVDPWRIPLGLARWPWLSQSTVAGWLFRLGLPLLTTRAPRARLRAMIVRGVVTATMVYDHLPIMDSFRRVDDRTLLGLMDMRDAPPFFFVLEFEGVVDAAAGAA</sequence>
<reference evidence="3 4" key="1">
    <citation type="journal article" date="2014" name="Proc. Natl. Acad. Sci. U.S.A.">
        <title>Functional type 2 photosynthetic reaction centers found in the rare bacterial phylum Gemmatimonadetes.</title>
        <authorList>
            <person name="Zeng Y."/>
            <person name="Feng F."/>
            <person name="Medova H."/>
            <person name="Dean J."/>
            <person name="Koblizek M."/>
        </authorList>
    </citation>
    <scope>NUCLEOTIDE SEQUENCE [LARGE SCALE GENOMIC DNA]</scope>
    <source>
        <strain evidence="3 4">AP64</strain>
    </source>
</reference>
<dbReference type="AlphaFoldDB" id="A0A143BLK4"/>
<evidence type="ECO:0008006" key="5">
    <source>
        <dbReference type="Google" id="ProtNLM"/>
    </source>
</evidence>
<evidence type="ECO:0000259" key="1">
    <source>
        <dbReference type="Pfam" id="PF14231"/>
    </source>
</evidence>
<organism evidence="3 4">
    <name type="scientific">Gemmatimonas phototrophica</name>
    <dbReference type="NCBI Taxonomy" id="1379270"/>
    <lineage>
        <taxon>Bacteria</taxon>
        <taxon>Pseudomonadati</taxon>
        <taxon>Gemmatimonadota</taxon>
        <taxon>Gemmatimonadia</taxon>
        <taxon>Gemmatimonadales</taxon>
        <taxon>Gemmatimonadaceae</taxon>
        <taxon>Gemmatimonas</taxon>
    </lineage>
</organism>
<dbReference type="STRING" id="1379270.GEMMAAP_15990"/>
<dbReference type="EMBL" id="CP011454">
    <property type="protein sequence ID" value="AMW05888.1"/>
    <property type="molecule type" value="Genomic_DNA"/>
</dbReference>
<gene>
    <name evidence="3" type="ORF">GEMMAAP_15990</name>
</gene>
<dbReference type="KEGG" id="gph:GEMMAAP_15990"/>
<evidence type="ECO:0000259" key="2">
    <source>
        <dbReference type="Pfam" id="PF14232"/>
    </source>
</evidence>
<feature type="domain" description="GXWXG" evidence="1">
    <location>
        <begin position="24"/>
        <end position="78"/>
    </location>
</feature>